<evidence type="ECO:0000256" key="6">
    <source>
        <dbReference type="ARBA" id="ARBA00023295"/>
    </source>
</evidence>
<dbReference type="Gene3D" id="3.20.20.70">
    <property type="entry name" value="Aldolase class I"/>
    <property type="match status" value="1"/>
</dbReference>
<dbReference type="EC" id="3.2.1.22" evidence="3 7"/>
<dbReference type="InterPro" id="IPR002241">
    <property type="entry name" value="Glyco_hydro_27"/>
</dbReference>
<organism evidence="9 10">
    <name type="scientific">Rosa chinensis</name>
    <name type="common">China rose</name>
    <dbReference type="NCBI Taxonomy" id="74649"/>
    <lineage>
        <taxon>Eukaryota</taxon>
        <taxon>Viridiplantae</taxon>
        <taxon>Streptophyta</taxon>
        <taxon>Embryophyta</taxon>
        <taxon>Tracheophyta</taxon>
        <taxon>Spermatophyta</taxon>
        <taxon>Magnoliopsida</taxon>
        <taxon>eudicotyledons</taxon>
        <taxon>Gunneridae</taxon>
        <taxon>Pentapetalae</taxon>
        <taxon>rosids</taxon>
        <taxon>fabids</taxon>
        <taxon>Rosales</taxon>
        <taxon>Rosaceae</taxon>
        <taxon>Rosoideae</taxon>
        <taxon>Rosoideae incertae sedis</taxon>
        <taxon>Rosa</taxon>
    </lineage>
</organism>
<comment type="catalytic activity">
    <reaction evidence="1 7">
        <text>Hydrolysis of terminal, non-reducing alpha-D-galactose residues in alpha-D-galactosides, including galactose oligosaccharides, galactomannans and galactolipids.</text>
        <dbReference type="EC" id="3.2.1.22"/>
    </reaction>
</comment>
<dbReference type="InterPro" id="IPR013780">
    <property type="entry name" value="Glyco_hydro_b"/>
</dbReference>
<dbReference type="Gene3D" id="2.60.40.1180">
    <property type="entry name" value="Golgi alpha-mannosidase II"/>
    <property type="match status" value="1"/>
</dbReference>
<dbReference type="EMBL" id="PDCK01000041">
    <property type="protein sequence ID" value="PRQ42136.1"/>
    <property type="molecule type" value="Genomic_DNA"/>
</dbReference>
<evidence type="ECO:0000256" key="7">
    <source>
        <dbReference type="RuleBase" id="RU361168"/>
    </source>
</evidence>
<keyword evidence="7" id="KW-1015">Disulfide bond</keyword>
<sequence>MIISRVWSQELASTPPRGWNSYNAISWTITEEEFLQNAEIISKKLLPHGYEYVVVDHLWYRRNVTCASVDSLGVDVIDEWGRPMPDPDRWPSSRGGKGFTEVADRVHKMGLKFGINVMRGINTQAVKANTHILDPLSGNVYDYFNGKIWTAQDIGIKERTCARMQNGFMSVDTTLQAGRFFLADLYQLYANWGVDFLKQDCVFGNDLDMNEIYHASWLLRNDRPILYSVSPGIGATPMMAKSVSGVVNMYSINGHNWDDWEDVVARFDVARDFAAANMIGANSSWPDLDMLPLGWLSDAGSNEGPHRTTNLTLEEQRTMMTLWCMAKSPLMFGGDLRKLDDTTYSILTNPTLLEVNSFSSNNKEFPYIKSEGLRSWVATGRQREIYVALFNLNSKKTTITAQKSDLARALPGTTLTTRASCKGKEVWSRLDLGIIDHSISIAVETHGTALVVLHCN</sequence>
<dbReference type="PRINTS" id="PR00740">
    <property type="entry name" value="GLHYDRLASE27"/>
</dbReference>
<reference evidence="9 10" key="1">
    <citation type="journal article" date="2018" name="Nat. Genet.">
        <title>The Rosa genome provides new insights in the design of modern roses.</title>
        <authorList>
            <person name="Bendahmane M."/>
        </authorList>
    </citation>
    <scope>NUCLEOTIDE SEQUENCE [LARGE SCALE GENOMIC DNA]</scope>
    <source>
        <strain evidence="10">cv. Old Blush</strain>
    </source>
</reference>
<dbReference type="SUPFAM" id="SSF51011">
    <property type="entry name" value="Glycosyl hydrolase domain"/>
    <property type="match status" value="1"/>
</dbReference>
<dbReference type="PANTHER" id="PTHR11452">
    <property type="entry name" value="ALPHA-GALACTOSIDASE/ALPHA-N-ACETYLGALACTOSAMINIDASE"/>
    <property type="match status" value="1"/>
</dbReference>
<evidence type="ECO:0000256" key="2">
    <source>
        <dbReference type="ARBA" id="ARBA00009743"/>
    </source>
</evidence>
<dbReference type="SUPFAM" id="SSF51445">
    <property type="entry name" value="(Trans)glycosidases"/>
    <property type="match status" value="1"/>
</dbReference>
<evidence type="ECO:0000259" key="8">
    <source>
        <dbReference type="Pfam" id="PF17801"/>
    </source>
</evidence>
<comment type="similarity">
    <text evidence="2 7">Belongs to the glycosyl hydrolase 27 family.</text>
</comment>
<dbReference type="GO" id="GO:0005975">
    <property type="term" value="P:carbohydrate metabolic process"/>
    <property type="evidence" value="ECO:0007669"/>
    <property type="project" value="InterPro"/>
</dbReference>
<dbReference type="GO" id="GO:0004557">
    <property type="term" value="F:alpha-galactosidase activity"/>
    <property type="evidence" value="ECO:0007669"/>
    <property type="project" value="UniProtKB-EC"/>
</dbReference>
<evidence type="ECO:0000256" key="1">
    <source>
        <dbReference type="ARBA" id="ARBA00001255"/>
    </source>
</evidence>
<dbReference type="InterPro" id="IPR041233">
    <property type="entry name" value="Melibiase_C"/>
</dbReference>
<dbReference type="PANTHER" id="PTHR11452:SF42">
    <property type="entry name" value="ALPHA-GALACTOSIDASE"/>
    <property type="match status" value="1"/>
</dbReference>
<evidence type="ECO:0000256" key="5">
    <source>
        <dbReference type="ARBA" id="ARBA00022801"/>
    </source>
</evidence>
<dbReference type="InterPro" id="IPR017853">
    <property type="entry name" value="GH"/>
</dbReference>
<dbReference type="Proteomes" id="UP000238479">
    <property type="component" value="Chromosome 3"/>
</dbReference>
<name>A0A2P6R6R6_ROSCH</name>
<evidence type="ECO:0000313" key="10">
    <source>
        <dbReference type="Proteomes" id="UP000238479"/>
    </source>
</evidence>
<dbReference type="Pfam" id="PF16499">
    <property type="entry name" value="Melibiase_2"/>
    <property type="match status" value="1"/>
</dbReference>
<protein>
    <recommendedName>
        <fullName evidence="3 7">Alpha-galactosidase</fullName>
        <ecNumber evidence="3 7">3.2.1.22</ecNumber>
    </recommendedName>
    <alternativeName>
        <fullName evidence="7">Melibiase</fullName>
    </alternativeName>
</protein>
<gene>
    <name evidence="9" type="ORF">RchiOBHm_Chr3g0454341</name>
</gene>
<keyword evidence="6 7" id="KW-0326">Glycosidase</keyword>
<dbReference type="OMA" id="DEWISHK"/>
<proteinExistence type="inferred from homology"/>
<accession>A0A2P6R6R6</accession>
<dbReference type="Pfam" id="PF17801">
    <property type="entry name" value="Melibiase_C"/>
    <property type="match status" value="1"/>
</dbReference>
<feature type="domain" description="Alpha galactosidase C-terminal" evidence="8">
    <location>
        <begin position="372"/>
        <end position="452"/>
    </location>
</feature>
<dbReference type="CDD" id="cd14792">
    <property type="entry name" value="GH27"/>
    <property type="match status" value="1"/>
</dbReference>
<keyword evidence="10" id="KW-1185">Reference proteome</keyword>
<keyword evidence="4" id="KW-0732">Signal</keyword>
<dbReference type="InterPro" id="IPR013785">
    <property type="entry name" value="Aldolase_TIM"/>
</dbReference>
<evidence type="ECO:0000256" key="4">
    <source>
        <dbReference type="ARBA" id="ARBA00022729"/>
    </source>
</evidence>
<keyword evidence="5 7" id="KW-0378">Hydrolase</keyword>
<dbReference type="Gramene" id="PRQ42136">
    <property type="protein sequence ID" value="PRQ42136"/>
    <property type="gene ID" value="RchiOBHm_Chr3g0454341"/>
</dbReference>
<evidence type="ECO:0000313" key="9">
    <source>
        <dbReference type="EMBL" id="PRQ42136.1"/>
    </source>
</evidence>
<dbReference type="AlphaFoldDB" id="A0A2P6R6R6"/>
<evidence type="ECO:0000256" key="3">
    <source>
        <dbReference type="ARBA" id="ARBA00012755"/>
    </source>
</evidence>
<comment type="caution">
    <text evidence="9">The sequence shown here is derived from an EMBL/GenBank/DDBJ whole genome shotgun (WGS) entry which is preliminary data.</text>
</comment>
<dbReference type="STRING" id="74649.A0A2P6R6R6"/>